<keyword evidence="3" id="KW-1188">Viral release from host cell</keyword>
<keyword evidence="17" id="KW-0917">Virion maturation</keyword>
<keyword evidence="14" id="KW-0229">DNA integration</keyword>
<feature type="domain" description="Integrase catalytic" evidence="23">
    <location>
        <begin position="494"/>
        <end position="672"/>
    </location>
</feature>
<keyword evidence="13" id="KW-0694">RNA-binding</keyword>
<keyword evidence="7" id="KW-0479">Metal-binding</keyword>
<accession>A0A2X0PMM4</accession>
<dbReference type="Pfam" id="PF22936">
    <property type="entry name" value="Pol_BBD"/>
    <property type="match status" value="1"/>
</dbReference>
<keyword evidence="16" id="KW-0808">Transferase</keyword>
<dbReference type="GO" id="GO:0006508">
    <property type="term" value="P:proteolysis"/>
    <property type="evidence" value="ECO:0007669"/>
    <property type="project" value="UniProtKB-KW"/>
</dbReference>
<dbReference type="InterPro" id="IPR036397">
    <property type="entry name" value="RNaseH_sf"/>
</dbReference>
<dbReference type="InterPro" id="IPR001584">
    <property type="entry name" value="Integrase_cat-core"/>
</dbReference>
<evidence type="ECO:0000256" key="1">
    <source>
        <dbReference type="ARBA" id="ARBA00002180"/>
    </source>
</evidence>
<evidence type="ECO:0000313" key="24">
    <source>
        <dbReference type="EMBL" id="SGZ29045.1"/>
    </source>
</evidence>
<dbReference type="InterPro" id="IPR039537">
    <property type="entry name" value="Retrotran_Ty1/copia-like"/>
</dbReference>
<evidence type="ECO:0000313" key="25">
    <source>
        <dbReference type="Proteomes" id="UP000249464"/>
    </source>
</evidence>
<evidence type="ECO:0000256" key="14">
    <source>
        <dbReference type="ARBA" id="ARBA00022908"/>
    </source>
</evidence>
<dbReference type="Proteomes" id="UP000249464">
    <property type="component" value="Unassembled WGS sequence"/>
</dbReference>
<keyword evidence="9" id="KW-0255">Endonuclease</keyword>
<sequence>MSLFAAIDLPHSKVDKLHNSFVKLKDESNYASWHKKMTLLFMGHKVMDIVLGEQVKPLSLPRPPATDIPDAAELDASADRQKKIATWTDRDIWAQSHIMATLSPEIEGMVTYCETSHEMWDLLEKKYRKRGHNALYSGLVRLLSTKYRDGDNMDEHITKLLTYSAELMKIGKPVPDEYLNVFILFSLPPSWSVVNTWYEQAAAIDEKVTIRPSLVVEHIQSEAQRRATANMQLVPVKVSSSSNAGALSANALKMCNFCKRKGHNADECYTNPNGQGYRPPQGKQSRKRGKAKSVKPAQSSNQEAVAFSVMSAGQSTKSRFIIDSGAWKNHTGDRTQLTDFIEDPYEAETANGEWVVCPGHGTLSIETAGGRKLEAKKVYYMPGMPVGLLSVRQMTNSGISVHFEPDKSCTILRNGEFIASTIVSDDPYELDIKQPNLALATRETVGAPLMLWHRRFGHPSPQTIIDMARGGAVQGLVLSDKLISDCLHCVLAKSKRSPFTIKATVATEILERVCIDLGFVPEPDHQGRTVYLAIVDQHSCGRWVFPLSSKSSEGVIEAFNTFRTSVENMTGKKIRSVRSDNGGKFTSKMFETYFKTSGIIHERTAPYTPENNGQVERLNGSIMTTVKAMLHDANLPKTFWSYAMQAAVYLSNRTTVARLNGVTPYEIIFGKKPCVSHIKPFGAVASVHIDGTLRTKLDDKAVEGIFVGFNNYDYVVWLKDQQKEIQTRHATFGRHEHHLLETSELVTDFKVPQIPKISEKDSTVTPVEKEVPQQLVPVPDGYVQVQNDYQPGKYGELDVSNIIPYKRRQALFAGPALDSSSSNFQVICIDNVLPQIDGKWGKTYLCVSVPQGHFTSTTYEEAISCPDAKFWIIAIREELGALKTHNVFEVCFLPDGVIALGSRWVFTIKLDAAGRIIRFKARLVAQGFAQRPGIDFHETFAPVARMSTI</sequence>
<dbReference type="GO" id="GO:0003887">
    <property type="term" value="F:DNA-directed DNA polymerase activity"/>
    <property type="evidence" value="ECO:0007669"/>
    <property type="project" value="UniProtKB-KW"/>
</dbReference>
<evidence type="ECO:0000256" key="2">
    <source>
        <dbReference type="ARBA" id="ARBA00022578"/>
    </source>
</evidence>
<reference evidence="24 25" key="1">
    <citation type="submission" date="2016-11" db="EMBL/GenBank/DDBJ databases">
        <authorList>
            <person name="Jaros S."/>
            <person name="Januszkiewicz K."/>
            <person name="Wedrychowicz H."/>
        </authorList>
    </citation>
    <scope>NUCLEOTIDE SEQUENCE [LARGE SCALE GENOMIC DNA]</scope>
</reference>
<dbReference type="PANTHER" id="PTHR42648:SF11">
    <property type="entry name" value="TRANSPOSON TY4-P GAG-POL POLYPROTEIN"/>
    <property type="match status" value="1"/>
</dbReference>
<evidence type="ECO:0000256" key="6">
    <source>
        <dbReference type="ARBA" id="ARBA00022722"/>
    </source>
</evidence>
<dbReference type="GO" id="GO:0003964">
    <property type="term" value="F:RNA-directed DNA polymerase activity"/>
    <property type="evidence" value="ECO:0007669"/>
    <property type="project" value="UniProtKB-KW"/>
</dbReference>
<evidence type="ECO:0000259" key="23">
    <source>
        <dbReference type="PROSITE" id="PS50994"/>
    </source>
</evidence>
<evidence type="ECO:0000256" key="5">
    <source>
        <dbReference type="ARBA" id="ARBA00022695"/>
    </source>
</evidence>
<evidence type="ECO:0000256" key="11">
    <source>
        <dbReference type="ARBA" id="ARBA00022840"/>
    </source>
</evidence>
<gene>
    <name evidence="24" type="primary">BQ5605_C059g12716</name>
    <name evidence="24" type="ORF">BQ5605_C059G12716</name>
</gene>
<keyword evidence="4" id="KW-0645">Protease</keyword>
<evidence type="ECO:0000256" key="21">
    <source>
        <dbReference type="ARBA" id="ARBA00049244"/>
    </source>
</evidence>
<comment type="catalytic activity">
    <reaction evidence="20">
        <text>DNA(n) + a 2'-deoxyribonucleoside 5'-triphosphate = DNA(n+1) + diphosphate</text>
        <dbReference type="Rhea" id="RHEA:22508"/>
        <dbReference type="Rhea" id="RHEA-COMP:17339"/>
        <dbReference type="Rhea" id="RHEA-COMP:17340"/>
        <dbReference type="ChEBI" id="CHEBI:33019"/>
        <dbReference type="ChEBI" id="CHEBI:61560"/>
        <dbReference type="ChEBI" id="CHEBI:173112"/>
        <dbReference type="EC" id="2.7.7.49"/>
    </reaction>
</comment>
<evidence type="ECO:0000256" key="15">
    <source>
        <dbReference type="ARBA" id="ARBA00022918"/>
    </source>
</evidence>
<evidence type="ECO:0000256" key="22">
    <source>
        <dbReference type="SAM" id="MobiDB-lite"/>
    </source>
</evidence>
<comment type="catalytic activity">
    <reaction evidence="21">
        <text>DNA(n) + a 2'-deoxyribonucleoside 5'-triphosphate = DNA(n+1) + diphosphate</text>
        <dbReference type="Rhea" id="RHEA:22508"/>
        <dbReference type="Rhea" id="RHEA-COMP:17339"/>
        <dbReference type="Rhea" id="RHEA-COMP:17340"/>
        <dbReference type="ChEBI" id="CHEBI:33019"/>
        <dbReference type="ChEBI" id="CHEBI:61560"/>
        <dbReference type="ChEBI" id="CHEBI:173112"/>
        <dbReference type="EC" id="2.7.7.7"/>
    </reaction>
</comment>
<dbReference type="Gene3D" id="3.30.420.10">
    <property type="entry name" value="Ribonuclease H-like superfamily/Ribonuclease H"/>
    <property type="match status" value="1"/>
</dbReference>
<dbReference type="Pfam" id="PF25597">
    <property type="entry name" value="SH3_retrovirus"/>
    <property type="match status" value="1"/>
</dbReference>
<keyword evidence="25" id="KW-1185">Reference proteome</keyword>
<keyword evidence="18" id="KW-0233">DNA recombination</keyword>
<dbReference type="GO" id="GO:0005524">
    <property type="term" value="F:ATP binding"/>
    <property type="evidence" value="ECO:0007669"/>
    <property type="project" value="UniProtKB-KW"/>
</dbReference>
<dbReference type="InterPro" id="IPR057670">
    <property type="entry name" value="SH3_retrovirus"/>
</dbReference>
<evidence type="ECO:0000256" key="8">
    <source>
        <dbReference type="ARBA" id="ARBA00022741"/>
    </source>
</evidence>
<dbReference type="Pfam" id="PF07727">
    <property type="entry name" value="RVT_2"/>
    <property type="match status" value="1"/>
</dbReference>
<evidence type="ECO:0000256" key="12">
    <source>
        <dbReference type="ARBA" id="ARBA00022842"/>
    </source>
</evidence>
<keyword evidence="11" id="KW-0067">ATP-binding</keyword>
<keyword evidence="5" id="KW-0548">Nucleotidyltransferase</keyword>
<dbReference type="PANTHER" id="PTHR42648">
    <property type="entry name" value="TRANSPOSASE, PUTATIVE-RELATED"/>
    <property type="match status" value="1"/>
</dbReference>
<proteinExistence type="predicted"/>
<dbReference type="InterPro" id="IPR025724">
    <property type="entry name" value="GAG-pre-integrase_dom"/>
</dbReference>
<dbReference type="GO" id="GO:0046872">
    <property type="term" value="F:metal ion binding"/>
    <property type="evidence" value="ECO:0007669"/>
    <property type="project" value="UniProtKB-KW"/>
</dbReference>
<dbReference type="GO" id="GO:0006310">
    <property type="term" value="P:DNA recombination"/>
    <property type="evidence" value="ECO:0007669"/>
    <property type="project" value="UniProtKB-KW"/>
</dbReference>
<feature type="compositionally biased region" description="Basic residues" evidence="22">
    <location>
        <begin position="284"/>
        <end position="293"/>
    </location>
</feature>
<keyword evidence="15" id="KW-0695">RNA-directed DNA polymerase</keyword>
<dbReference type="SUPFAM" id="SSF53098">
    <property type="entry name" value="Ribonuclease H-like"/>
    <property type="match status" value="1"/>
</dbReference>
<dbReference type="AlphaFoldDB" id="A0A2X0PMM4"/>
<dbReference type="GO" id="GO:0005634">
    <property type="term" value="C:nucleus"/>
    <property type="evidence" value="ECO:0007669"/>
    <property type="project" value="UniProtKB-ARBA"/>
</dbReference>
<evidence type="ECO:0000256" key="16">
    <source>
        <dbReference type="ARBA" id="ARBA00022932"/>
    </source>
</evidence>
<dbReference type="Pfam" id="PF13976">
    <property type="entry name" value="gag_pre-integrs"/>
    <property type="match status" value="1"/>
</dbReference>
<evidence type="ECO:0000256" key="4">
    <source>
        <dbReference type="ARBA" id="ARBA00022670"/>
    </source>
</evidence>
<dbReference type="InterPro" id="IPR054722">
    <property type="entry name" value="PolX-like_BBD"/>
</dbReference>
<evidence type="ECO:0000256" key="3">
    <source>
        <dbReference type="ARBA" id="ARBA00022612"/>
    </source>
</evidence>
<evidence type="ECO:0000256" key="9">
    <source>
        <dbReference type="ARBA" id="ARBA00022759"/>
    </source>
</evidence>
<dbReference type="GO" id="GO:0015074">
    <property type="term" value="P:DNA integration"/>
    <property type="evidence" value="ECO:0007669"/>
    <property type="project" value="UniProtKB-KW"/>
</dbReference>
<evidence type="ECO:0000256" key="13">
    <source>
        <dbReference type="ARBA" id="ARBA00022884"/>
    </source>
</evidence>
<evidence type="ECO:0000256" key="7">
    <source>
        <dbReference type="ARBA" id="ARBA00022723"/>
    </source>
</evidence>
<keyword evidence="2" id="KW-0815">Transposition</keyword>
<dbReference type="InterPro" id="IPR012337">
    <property type="entry name" value="RNaseH-like_sf"/>
</dbReference>
<keyword evidence="6" id="KW-0540">Nuclease</keyword>
<dbReference type="Pfam" id="PF00665">
    <property type="entry name" value="rve"/>
    <property type="match status" value="1"/>
</dbReference>
<dbReference type="GO" id="GO:0004519">
    <property type="term" value="F:endonuclease activity"/>
    <property type="evidence" value="ECO:0007669"/>
    <property type="project" value="UniProtKB-KW"/>
</dbReference>
<name>A0A2X0PMM4_9BASI</name>
<keyword evidence="8" id="KW-0547">Nucleotide-binding</keyword>
<keyword evidence="16" id="KW-0239">DNA-directed DNA polymerase</keyword>
<comment type="function">
    <text evidence="1">The aspartyl protease (PR) mediates the proteolytic cleavages of the Gag and Gag-Pol polyproteins after assembly of the VLP.</text>
</comment>
<dbReference type="GO" id="GO:0008233">
    <property type="term" value="F:peptidase activity"/>
    <property type="evidence" value="ECO:0007669"/>
    <property type="project" value="UniProtKB-KW"/>
</dbReference>
<keyword evidence="10" id="KW-0378">Hydrolase</keyword>
<dbReference type="EMBL" id="FQNC01000090">
    <property type="protein sequence ID" value="SGZ29045.1"/>
    <property type="molecule type" value="Genomic_DNA"/>
</dbReference>
<keyword evidence="12" id="KW-0460">Magnesium</keyword>
<evidence type="ECO:0000256" key="17">
    <source>
        <dbReference type="ARBA" id="ARBA00023113"/>
    </source>
</evidence>
<evidence type="ECO:0000256" key="20">
    <source>
        <dbReference type="ARBA" id="ARBA00048173"/>
    </source>
</evidence>
<evidence type="ECO:0000256" key="19">
    <source>
        <dbReference type="ARBA" id="ARBA00023268"/>
    </source>
</evidence>
<keyword evidence="19" id="KW-0511">Multifunctional enzyme</keyword>
<protein>
    <submittedName>
        <fullName evidence="24">BQ5605_C059g12716 protein</fullName>
    </submittedName>
</protein>
<dbReference type="GO" id="GO:0032196">
    <property type="term" value="P:transposition"/>
    <property type="evidence" value="ECO:0007669"/>
    <property type="project" value="UniProtKB-KW"/>
</dbReference>
<organism evidence="24 25">
    <name type="scientific">Microbotryum silenes-dioicae</name>
    <dbReference type="NCBI Taxonomy" id="796604"/>
    <lineage>
        <taxon>Eukaryota</taxon>
        <taxon>Fungi</taxon>
        <taxon>Dikarya</taxon>
        <taxon>Basidiomycota</taxon>
        <taxon>Pucciniomycotina</taxon>
        <taxon>Microbotryomycetes</taxon>
        <taxon>Microbotryales</taxon>
        <taxon>Microbotryaceae</taxon>
        <taxon>Microbotryum</taxon>
    </lineage>
</organism>
<dbReference type="Pfam" id="PF14223">
    <property type="entry name" value="Retrotran_gag_2"/>
    <property type="match status" value="1"/>
</dbReference>
<evidence type="ECO:0000256" key="10">
    <source>
        <dbReference type="ARBA" id="ARBA00022801"/>
    </source>
</evidence>
<feature type="region of interest" description="Disordered" evidence="22">
    <location>
        <begin position="268"/>
        <end position="303"/>
    </location>
</feature>
<dbReference type="GO" id="GO:0003723">
    <property type="term" value="F:RNA binding"/>
    <property type="evidence" value="ECO:0007669"/>
    <property type="project" value="UniProtKB-KW"/>
</dbReference>
<dbReference type="PROSITE" id="PS50994">
    <property type="entry name" value="INTEGRASE"/>
    <property type="match status" value="1"/>
</dbReference>
<dbReference type="InterPro" id="IPR013103">
    <property type="entry name" value="RVT_2"/>
</dbReference>
<evidence type="ECO:0000256" key="18">
    <source>
        <dbReference type="ARBA" id="ARBA00023172"/>
    </source>
</evidence>